<feature type="domain" description="Fumarylacetoacetase-like C-terminal" evidence="2">
    <location>
        <begin position="85"/>
        <end position="189"/>
    </location>
</feature>
<gene>
    <name evidence="3" type="ORF">BTO08_17055</name>
</gene>
<dbReference type="Pfam" id="PF01557">
    <property type="entry name" value="FAA_hydrolase"/>
    <property type="match status" value="2"/>
</dbReference>
<accession>A0A2S7VIQ9</accession>
<evidence type="ECO:0000313" key="4">
    <source>
        <dbReference type="Proteomes" id="UP000238730"/>
    </source>
</evidence>
<evidence type="ECO:0000313" key="3">
    <source>
        <dbReference type="EMBL" id="PQJ61968.1"/>
    </source>
</evidence>
<evidence type="ECO:0000256" key="1">
    <source>
        <dbReference type="ARBA" id="ARBA00022723"/>
    </source>
</evidence>
<evidence type="ECO:0000259" key="2">
    <source>
        <dbReference type="Pfam" id="PF01557"/>
    </source>
</evidence>
<dbReference type="Gene3D" id="3.90.850.10">
    <property type="entry name" value="Fumarylacetoacetase-like, C-terminal domain"/>
    <property type="match status" value="1"/>
</dbReference>
<dbReference type="EMBL" id="MSCJ01000003">
    <property type="protein sequence ID" value="PQJ61968.1"/>
    <property type="molecule type" value="Genomic_DNA"/>
</dbReference>
<dbReference type="Proteomes" id="UP000238730">
    <property type="component" value="Unassembled WGS sequence"/>
</dbReference>
<protein>
    <submittedName>
        <fullName evidence="3">2-keto-4-pentenoate hydratase</fullName>
    </submittedName>
</protein>
<dbReference type="PANTHER" id="PTHR11820:SF7">
    <property type="entry name" value="ACYLPYRUVASE FAHD1, MITOCHONDRIAL"/>
    <property type="match status" value="1"/>
</dbReference>
<name>A0A2S7VIQ9_PHOAN</name>
<proteinExistence type="predicted"/>
<dbReference type="RefSeq" id="WP_105061811.1">
    <property type="nucleotide sequence ID" value="NZ_MSCJ01000003.1"/>
</dbReference>
<dbReference type="GO" id="GO:0046872">
    <property type="term" value="F:metal ion binding"/>
    <property type="evidence" value="ECO:0007669"/>
    <property type="project" value="UniProtKB-KW"/>
</dbReference>
<reference evidence="3 4" key="1">
    <citation type="submission" date="2016-12" db="EMBL/GenBank/DDBJ databases">
        <title>Diversity of luminous bacteria.</title>
        <authorList>
            <person name="Yoshizawa S."/>
            <person name="Kogure K."/>
        </authorList>
    </citation>
    <scope>NUCLEOTIDE SEQUENCE [LARGE SCALE GENOMIC DNA]</scope>
    <source>
        <strain evidence="3 4">LC1-200</strain>
    </source>
</reference>
<dbReference type="InterPro" id="IPR036663">
    <property type="entry name" value="Fumarylacetoacetase_C_sf"/>
</dbReference>
<dbReference type="InterPro" id="IPR011234">
    <property type="entry name" value="Fumarylacetoacetase-like_C"/>
</dbReference>
<sequence>MQKVTLSSPTGDKYITPSKVVCVGRNYVEHIHELNNEVPTQLVLFAKPNSAISQQLNAKHSNDSVHYEVEICFMYQQGQFMAAGVGIDLTKRELQASLKQKGLPWERAKAFDGSVLFSDFVPLPNITETEFEVVFERQQDVLQRGVSSQMITKPAAILQEIQSFMTLEDGDIVMTGTPKGVGEVNAGGHYTASLYIDGQRVVAQSWVAV</sequence>
<dbReference type="OrthoDB" id="9805307at2"/>
<organism evidence="3 4">
    <name type="scientific">Photobacterium angustum</name>
    <dbReference type="NCBI Taxonomy" id="661"/>
    <lineage>
        <taxon>Bacteria</taxon>
        <taxon>Pseudomonadati</taxon>
        <taxon>Pseudomonadota</taxon>
        <taxon>Gammaproteobacteria</taxon>
        <taxon>Vibrionales</taxon>
        <taxon>Vibrionaceae</taxon>
        <taxon>Photobacterium</taxon>
    </lineage>
</organism>
<feature type="domain" description="Fumarylacetoacetase-like C-terminal" evidence="2">
    <location>
        <begin position="19"/>
        <end position="73"/>
    </location>
</feature>
<dbReference type="AlphaFoldDB" id="A0A2S7VIQ9"/>
<keyword evidence="1" id="KW-0479">Metal-binding</keyword>
<dbReference type="PANTHER" id="PTHR11820">
    <property type="entry name" value="ACYLPYRUVASE"/>
    <property type="match status" value="1"/>
</dbReference>
<comment type="caution">
    <text evidence="3">The sequence shown here is derived from an EMBL/GenBank/DDBJ whole genome shotgun (WGS) entry which is preliminary data.</text>
</comment>
<dbReference type="SUPFAM" id="SSF56529">
    <property type="entry name" value="FAH"/>
    <property type="match status" value="1"/>
</dbReference>
<dbReference type="GO" id="GO:0018773">
    <property type="term" value="F:acetylpyruvate hydrolase activity"/>
    <property type="evidence" value="ECO:0007669"/>
    <property type="project" value="TreeGrafter"/>
</dbReference>